<comment type="similarity">
    <text evidence="3">Belongs to the trans-sulfuration enzymes family. MetZ subfamily.</text>
</comment>
<comment type="subunit">
    <text evidence="3">Homotetramer.</text>
</comment>
<dbReference type="Pfam" id="PF01053">
    <property type="entry name" value="Cys_Met_Meta_PP"/>
    <property type="match status" value="1"/>
</dbReference>
<dbReference type="NCBIfam" id="TIGR01325">
    <property type="entry name" value="O_suc_HS_sulf"/>
    <property type="match status" value="1"/>
</dbReference>
<gene>
    <name evidence="3 5" type="primary">metZ</name>
    <name evidence="5" type="ORF">ACFQDM_05305</name>
</gene>
<evidence type="ECO:0000313" key="5">
    <source>
        <dbReference type="EMBL" id="MFC6197483.1"/>
    </source>
</evidence>
<evidence type="ECO:0000256" key="3">
    <source>
        <dbReference type="HAMAP-Rule" id="MF_02056"/>
    </source>
</evidence>
<comment type="caution">
    <text evidence="5">The sequence shown here is derived from an EMBL/GenBank/DDBJ whole genome shotgun (WGS) entry which is preliminary data.</text>
</comment>
<comment type="pathway">
    <text evidence="3">Amino-acid biosynthesis; L-methionine biosynthesis via de novo pathway; L-homocysteine from O-succinyl-L-homoserine: step 1/1.</text>
</comment>
<comment type="function">
    <text evidence="3">Catalyzes the formation of L-homocysteine from O-succinyl-L-homoserine (OSHS) and hydrogen sulfide.</text>
</comment>
<dbReference type="Gene3D" id="3.40.640.10">
    <property type="entry name" value="Type I PLP-dependent aspartate aminotransferase-like (Major domain)"/>
    <property type="match status" value="1"/>
</dbReference>
<keyword evidence="3" id="KW-0808">Transferase</keyword>
<comment type="cofactor">
    <cofactor evidence="1 3 4">
        <name>pyridoxal 5'-phosphate</name>
        <dbReference type="ChEBI" id="CHEBI:597326"/>
    </cofactor>
</comment>
<dbReference type="SUPFAM" id="SSF53383">
    <property type="entry name" value="PLP-dependent transferases"/>
    <property type="match status" value="1"/>
</dbReference>
<accession>A0ABW1S779</accession>
<dbReference type="Gene3D" id="3.90.1150.10">
    <property type="entry name" value="Aspartate Aminotransferase, domain 1"/>
    <property type="match status" value="1"/>
</dbReference>
<dbReference type="Proteomes" id="UP001596303">
    <property type="component" value="Unassembled WGS sequence"/>
</dbReference>
<reference evidence="6" key="1">
    <citation type="journal article" date="2019" name="Int. J. Syst. Evol. Microbiol.">
        <title>The Global Catalogue of Microorganisms (GCM) 10K type strain sequencing project: providing services to taxonomists for standard genome sequencing and annotation.</title>
        <authorList>
            <consortium name="The Broad Institute Genomics Platform"/>
            <consortium name="The Broad Institute Genome Sequencing Center for Infectious Disease"/>
            <person name="Wu L."/>
            <person name="Ma J."/>
        </authorList>
    </citation>
    <scope>NUCLEOTIDE SEQUENCE [LARGE SCALE GENOMIC DNA]</scope>
    <source>
        <strain evidence="6">CGMCC-1.15741</strain>
    </source>
</reference>
<proteinExistence type="inferred from homology"/>
<dbReference type="PIRSF" id="PIRSF001434">
    <property type="entry name" value="CGS"/>
    <property type="match status" value="1"/>
</dbReference>
<dbReference type="PANTHER" id="PTHR11808">
    <property type="entry name" value="TRANS-SULFURATION ENZYME FAMILY MEMBER"/>
    <property type="match status" value="1"/>
</dbReference>
<keyword evidence="2 3" id="KW-0663">Pyridoxal phosphate</keyword>
<evidence type="ECO:0000256" key="4">
    <source>
        <dbReference type="RuleBase" id="RU362118"/>
    </source>
</evidence>
<dbReference type="CDD" id="cd00614">
    <property type="entry name" value="CGS_like"/>
    <property type="match status" value="1"/>
</dbReference>
<dbReference type="InterPro" id="IPR015424">
    <property type="entry name" value="PyrdxlP-dep_Trfase"/>
</dbReference>
<evidence type="ECO:0000256" key="2">
    <source>
        <dbReference type="ARBA" id="ARBA00022898"/>
    </source>
</evidence>
<dbReference type="InterPro" id="IPR015421">
    <property type="entry name" value="PyrdxlP-dep_Trfase_major"/>
</dbReference>
<evidence type="ECO:0000256" key="1">
    <source>
        <dbReference type="ARBA" id="ARBA00001933"/>
    </source>
</evidence>
<keyword evidence="3" id="KW-0486">Methionine biosynthesis</keyword>
<sequence>MSSGNSTDPKSRYRQATRLVHGGTERTQWGETSEALILTSGYIYDSAEQAMARMAGEEPGYVYGRYNNPTVSMLEERLRILEGAEACRATASGMGAISSMLMAPLEKGDRVVAASALFGSCRWIIGNQLPKLGIETEFVDGMDMEGWEKALSKPAKLVLVESPANPMTDAVDIAAVADLAHKAGAQMIVDNVFATPLFQSPFELGADWVVYSATKHMDGQGRVLAGAILGPKQMMEDVIDPYLRHMGPSISPFNAWVVLKGLETLELRVTRQAETAALLADRIADHKAVRAIRYPGRKDHPHYEVHAKQMTSGGTLIALSLEGGQEAAFRFLNGLNLFGISNNLGDAKSLACHPATTTHRALSDEERAQMGLDGSWIRMSIGLEDPEDLTEDLLGALDLAAGG</sequence>
<dbReference type="PANTHER" id="PTHR11808:SF80">
    <property type="entry name" value="CYSTATHIONINE GAMMA-LYASE"/>
    <property type="match status" value="1"/>
</dbReference>
<name>A0ABW1S779_9PROT</name>
<organism evidence="5 6">
    <name type="scientific">Ponticaulis profundi</name>
    <dbReference type="NCBI Taxonomy" id="2665222"/>
    <lineage>
        <taxon>Bacteria</taxon>
        <taxon>Pseudomonadati</taxon>
        <taxon>Pseudomonadota</taxon>
        <taxon>Alphaproteobacteria</taxon>
        <taxon>Hyphomonadales</taxon>
        <taxon>Hyphomonadaceae</taxon>
        <taxon>Ponticaulis</taxon>
    </lineage>
</organism>
<dbReference type="EMBL" id="JBHSSW010000005">
    <property type="protein sequence ID" value="MFC6197483.1"/>
    <property type="molecule type" value="Genomic_DNA"/>
</dbReference>
<dbReference type="RefSeq" id="WP_377376451.1">
    <property type="nucleotide sequence ID" value="NZ_JBHSSW010000005.1"/>
</dbReference>
<keyword evidence="6" id="KW-1185">Reference proteome</keyword>
<dbReference type="EC" id="2.5.1.-" evidence="3"/>
<dbReference type="InterPro" id="IPR000277">
    <property type="entry name" value="Cys/Met-Metab_PyrdxlP-dep_enz"/>
</dbReference>
<dbReference type="HAMAP" id="MF_02056">
    <property type="entry name" value="MetZ"/>
    <property type="match status" value="1"/>
</dbReference>
<protein>
    <recommendedName>
        <fullName evidence="3">O-succinylhomoserine sulfhydrylase</fullName>
        <shortName evidence="3">OSH sulfhydrylase</shortName>
        <shortName evidence="3">OSHS sulfhydrylase</shortName>
        <ecNumber evidence="3">2.5.1.-</ecNumber>
    </recommendedName>
</protein>
<dbReference type="InterPro" id="IPR015422">
    <property type="entry name" value="PyrdxlP-dep_Trfase_small"/>
</dbReference>
<keyword evidence="3" id="KW-0028">Amino-acid biosynthesis</keyword>
<evidence type="ECO:0000313" key="6">
    <source>
        <dbReference type="Proteomes" id="UP001596303"/>
    </source>
</evidence>
<dbReference type="InterPro" id="IPR006234">
    <property type="entry name" value="O-succ-hSer_sulfhydrylase"/>
</dbReference>
<comment type="catalytic activity">
    <reaction evidence="3">
        <text>O-succinyl-L-homoserine + hydrogen sulfide = L-homocysteine + succinate</text>
        <dbReference type="Rhea" id="RHEA:27826"/>
        <dbReference type="ChEBI" id="CHEBI:29919"/>
        <dbReference type="ChEBI" id="CHEBI:30031"/>
        <dbReference type="ChEBI" id="CHEBI:57661"/>
        <dbReference type="ChEBI" id="CHEBI:58199"/>
    </reaction>
</comment>
<feature type="modified residue" description="N6-(pyridoxal phosphate)lysine" evidence="3">
    <location>
        <position position="215"/>
    </location>
</feature>